<organism evidence="3 4">
    <name type="scientific">candidate division WOR-1 bacterium DG_54_3</name>
    <dbReference type="NCBI Taxonomy" id="1703775"/>
    <lineage>
        <taxon>Bacteria</taxon>
        <taxon>Bacillati</taxon>
        <taxon>Saganbacteria</taxon>
    </lineage>
</organism>
<dbReference type="EMBL" id="LIZX01000102">
    <property type="protein sequence ID" value="KPJ65765.1"/>
    <property type="molecule type" value="Genomic_DNA"/>
</dbReference>
<name>A0A0S7XTF1_UNCSA</name>
<feature type="transmembrane region" description="Helical" evidence="2">
    <location>
        <begin position="25"/>
        <end position="45"/>
    </location>
</feature>
<comment type="caution">
    <text evidence="3">The sequence shown here is derived from an EMBL/GenBank/DDBJ whole genome shotgun (WGS) entry which is preliminary data.</text>
</comment>
<evidence type="ECO:0000313" key="3">
    <source>
        <dbReference type="EMBL" id="KPJ65765.1"/>
    </source>
</evidence>
<evidence type="ECO:0000313" key="4">
    <source>
        <dbReference type="Proteomes" id="UP000051861"/>
    </source>
</evidence>
<keyword evidence="2" id="KW-1133">Transmembrane helix</keyword>
<feature type="region of interest" description="Disordered" evidence="1">
    <location>
        <begin position="586"/>
        <end position="606"/>
    </location>
</feature>
<reference evidence="3 4" key="1">
    <citation type="journal article" date="2015" name="Microbiome">
        <title>Genomic resolution of linkages in carbon, nitrogen, and sulfur cycling among widespread estuary sediment bacteria.</title>
        <authorList>
            <person name="Baker B.J."/>
            <person name="Lazar C.S."/>
            <person name="Teske A.P."/>
            <person name="Dick G.J."/>
        </authorList>
    </citation>
    <scope>NUCLEOTIDE SEQUENCE [LARGE SCALE GENOMIC DNA]</scope>
    <source>
        <strain evidence="3">DG_54_3</strain>
    </source>
</reference>
<protein>
    <submittedName>
        <fullName evidence="3">Uncharacterized protein</fullName>
    </submittedName>
</protein>
<accession>A0A0S7XTF1</accession>
<keyword evidence="2" id="KW-0812">Transmembrane</keyword>
<sequence length="606" mass="69827">MNNKEFCYIQLFEVKKMRGHISEPLIYLVKIICISVILLFPTPAMSTFDLDEDQLNVNVRLEARWENLGESTNIVETGFATLNISGTIERFKQENEYLEYRGKSLTATSNWESRFYSNVEDERCTDCCPTGSLLYEERGSRSIPVKQTDFLLKVFLGEFGNKIAQREGCTTPVEGVYEFRYSGVPFDTVRILHQKGCFPAPDPEYFKMQGRQNLGFFAAKTIDTSGMWGSYTWNTNTLPFMPYSLDPAVWDYCGNVRFSSSFVEMPGENIKIRVSWRFGKVKPILQIWREGKDITDETEEVLVGEKIELKAVVLPETATIQRGEWEKIPGDPIEDFVVGGERGYIDKLEEAELKKPEVKFHWWDGKDNLTVKYSAVVDGKKLEAKANFVVKEPKIKLKSEVPDGDFTIGEVTYREDKEEIVTRDELIYDPPSENYTIKFTHDPLPNEFPGETQYVQLVHTDARNEKHKEALNPCLELNKKGLDKKYPYSPGPEATDAPGVPVTYMDLTIEVNHHYEMYLMFKPEGEGSIFVPLRVMDWDWIGIAKRKSILDLFDLRGSGVSKDPEDREAEKYPTWDMILKEEIEWTPCPQRQDAQDRTRTLSASYH</sequence>
<evidence type="ECO:0000256" key="1">
    <source>
        <dbReference type="SAM" id="MobiDB-lite"/>
    </source>
</evidence>
<evidence type="ECO:0000256" key="2">
    <source>
        <dbReference type="SAM" id="Phobius"/>
    </source>
</evidence>
<proteinExistence type="predicted"/>
<dbReference type="AlphaFoldDB" id="A0A0S7XTF1"/>
<keyword evidence="2" id="KW-0472">Membrane</keyword>
<dbReference type="Proteomes" id="UP000051861">
    <property type="component" value="Unassembled WGS sequence"/>
</dbReference>
<gene>
    <name evidence="3" type="ORF">AMJ44_09520</name>
</gene>